<dbReference type="PANTHER" id="PTHR12151:SF25">
    <property type="entry name" value="LINALOOL DEHYDRATASE_ISOMERASE DOMAIN-CONTAINING PROTEIN"/>
    <property type="match status" value="1"/>
</dbReference>
<evidence type="ECO:0000313" key="7">
    <source>
        <dbReference type="EMBL" id="SFI12981.1"/>
    </source>
</evidence>
<evidence type="ECO:0000256" key="2">
    <source>
        <dbReference type="ARBA" id="ARBA00023008"/>
    </source>
</evidence>
<evidence type="ECO:0000259" key="6">
    <source>
        <dbReference type="PROSITE" id="PS51352"/>
    </source>
</evidence>
<keyword evidence="8" id="KW-1185">Reference proteome</keyword>
<keyword evidence="2 3" id="KW-0186">Copper</keyword>
<evidence type="ECO:0000256" key="5">
    <source>
        <dbReference type="SAM" id="SignalP"/>
    </source>
</evidence>
<gene>
    <name evidence="7" type="ORF">SAMN04487959_12013</name>
</gene>
<name>A0A1I3FPU5_9GAMM</name>
<evidence type="ECO:0000256" key="1">
    <source>
        <dbReference type="ARBA" id="ARBA00010996"/>
    </source>
</evidence>
<dbReference type="CDD" id="cd02968">
    <property type="entry name" value="SCO"/>
    <property type="match status" value="1"/>
</dbReference>
<dbReference type="GO" id="GO:0046872">
    <property type="term" value="F:metal ion binding"/>
    <property type="evidence" value="ECO:0007669"/>
    <property type="project" value="UniProtKB-KW"/>
</dbReference>
<feature type="binding site" evidence="3">
    <location>
        <position position="82"/>
    </location>
    <ligand>
        <name>Cu cation</name>
        <dbReference type="ChEBI" id="CHEBI:23378"/>
    </ligand>
</feature>
<reference evidence="7 8" key="1">
    <citation type="submission" date="2016-10" db="EMBL/GenBank/DDBJ databases">
        <authorList>
            <person name="de Groot N.N."/>
        </authorList>
    </citation>
    <scope>NUCLEOTIDE SEQUENCE [LARGE SCALE GENOMIC DNA]</scope>
    <source>
        <strain evidence="7 8">CGMCC 1.6848</strain>
    </source>
</reference>
<comment type="similarity">
    <text evidence="1">Belongs to the SCO1/2 family.</text>
</comment>
<dbReference type="AlphaFoldDB" id="A0A1I3FPU5"/>
<evidence type="ECO:0000256" key="3">
    <source>
        <dbReference type="PIRSR" id="PIRSR603782-1"/>
    </source>
</evidence>
<accession>A0A1I3FPU5</accession>
<evidence type="ECO:0000256" key="4">
    <source>
        <dbReference type="PIRSR" id="PIRSR603782-2"/>
    </source>
</evidence>
<feature type="binding site" evidence="3">
    <location>
        <position position="78"/>
    </location>
    <ligand>
        <name>Cu cation</name>
        <dbReference type="ChEBI" id="CHEBI:23378"/>
    </ligand>
</feature>
<keyword evidence="4" id="KW-1015">Disulfide bond</keyword>
<organism evidence="7 8">
    <name type="scientific">Modicisalibacter xianhensis</name>
    <dbReference type="NCBI Taxonomy" id="442341"/>
    <lineage>
        <taxon>Bacteria</taxon>
        <taxon>Pseudomonadati</taxon>
        <taxon>Pseudomonadota</taxon>
        <taxon>Gammaproteobacteria</taxon>
        <taxon>Oceanospirillales</taxon>
        <taxon>Halomonadaceae</taxon>
        <taxon>Modicisalibacter</taxon>
    </lineage>
</organism>
<feature type="domain" description="Thioredoxin" evidence="6">
    <location>
        <begin position="40"/>
        <end position="209"/>
    </location>
</feature>
<sequence>MSQERYSPLFALFLFASSPLLAHSLQDAEKEIQEQEDYVQFVDRLAPEFALADTSGNTVSLSEFQGKVVVLNFIYTRCADACPLHMDLISRVQEQIHEAGLHDAVEFITIATDGGDIAVTRANMQAYGNNFGLEATNWRFLYRHENEPARTTRRLAESYGLRFDPVAEGVQAHGVVTHVIDQTGRMQARFHGLKFEPEHLTSYAKVLVEVPEALPGGIWDTLQHYIENMTG</sequence>
<dbReference type="RefSeq" id="WP_092849858.1">
    <property type="nucleotide sequence ID" value="NZ_FOPY01000020.1"/>
</dbReference>
<dbReference type="STRING" id="442341.SAMN04487959_12013"/>
<keyword evidence="5" id="KW-0732">Signal</keyword>
<feature type="disulfide bond" description="Redox-active" evidence="4">
    <location>
        <begin position="78"/>
        <end position="82"/>
    </location>
</feature>
<dbReference type="InterPro" id="IPR036249">
    <property type="entry name" value="Thioredoxin-like_sf"/>
</dbReference>
<feature type="signal peptide" evidence="5">
    <location>
        <begin position="1"/>
        <end position="22"/>
    </location>
</feature>
<dbReference type="Proteomes" id="UP000199040">
    <property type="component" value="Unassembled WGS sequence"/>
</dbReference>
<dbReference type="PANTHER" id="PTHR12151">
    <property type="entry name" value="ELECTRON TRANSPORT PROTIN SCO1/SENC FAMILY MEMBER"/>
    <property type="match status" value="1"/>
</dbReference>
<proteinExistence type="inferred from homology"/>
<protein>
    <submittedName>
        <fullName evidence="7">Protein SCO1/2</fullName>
    </submittedName>
</protein>
<feature type="chain" id="PRO_5011504351" evidence="5">
    <location>
        <begin position="23"/>
        <end position="231"/>
    </location>
</feature>
<evidence type="ECO:0000313" key="8">
    <source>
        <dbReference type="Proteomes" id="UP000199040"/>
    </source>
</evidence>
<dbReference type="PROSITE" id="PS51352">
    <property type="entry name" value="THIOREDOXIN_2"/>
    <property type="match status" value="1"/>
</dbReference>
<dbReference type="InterPro" id="IPR003782">
    <property type="entry name" value="SCO1/SenC"/>
</dbReference>
<dbReference type="Pfam" id="PF02630">
    <property type="entry name" value="SCO1-SenC"/>
    <property type="match status" value="1"/>
</dbReference>
<dbReference type="Gene3D" id="3.40.30.10">
    <property type="entry name" value="Glutaredoxin"/>
    <property type="match status" value="1"/>
</dbReference>
<keyword evidence="3" id="KW-0479">Metal-binding</keyword>
<dbReference type="SUPFAM" id="SSF52833">
    <property type="entry name" value="Thioredoxin-like"/>
    <property type="match status" value="1"/>
</dbReference>
<dbReference type="InterPro" id="IPR013766">
    <property type="entry name" value="Thioredoxin_domain"/>
</dbReference>
<dbReference type="EMBL" id="FOPY01000020">
    <property type="protein sequence ID" value="SFI12981.1"/>
    <property type="molecule type" value="Genomic_DNA"/>
</dbReference>